<evidence type="ECO:0000313" key="7">
    <source>
        <dbReference type="EMBL" id="CAA9467350.1"/>
    </source>
</evidence>
<evidence type="ECO:0008006" key="8">
    <source>
        <dbReference type="Google" id="ProtNLM"/>
    </source>
</evidence>
<dbReference type="NCBIfam" id="TIGR00374">
    <property type="entry name" value="flippase-like domain"/>
    <property type="match status" value="1"/>
</dbReference>
<evidence type="ECO:0000256" key="5">
    <source>
        <dbReference type="ARBA" id="ARBA00023136"/>
    </source>
</evidence>
<keyword evidence="5 6" id="KW-0472">Membrane</keyword>
<evidence type="ECO:0000256" key="6">
    <source>
        <dbReference type="SAM" id="Phobius"/>
    </source>
</evidence>
<dbReference type="GO" id="GO:0005886">
    <property type="term" value="C:plasma membrane"/>
    <property type="evidence" value="ECO:0007669"/>
    <property type="project" value="UniProtKB-SubCell"/>
</dbReference>
<keyword evidence="3 6" id="KW-0812">Transmembrane</keyword>
<proteinExistence type="predicted"/>
<feature type="transmembrane region" description="Helical" evidence="6">
    <location>
        <begin position="20"/>
        <end position="37"/>
    </location>
</feature>
<dbReference type="Pfam" id="PF03706">
    <property type="entry name" value="LPG_synthase_TM"/>
    <property type="match status" value="1"/>
</dbReference>
<feature type="transmembrane region" description="Helical" evidence="6">
    <location>
        <begin position="124"/>
        <end position="148"/>
    </location>
</feature>
<organism evidence="7">
    <name type="scientific">uncultured Rubrobacteraceae bacterium</name>
    <dbReference type="NCBI Taxonomy" id="349277"/>
    <lineage>
        <taxon>Bacteria</taxon>
        <taxon>Bacillati</taxon>
        <taxon>Actinomycetota</taxon>
        <taxon>Rubrobacteria</taxon>
        <taxon>Rubrobacterales</taxon>
        <taxon>Rubrobacteraceae</taxon>
        <taxon>environmental samples</taxon>
    </lineage>
</organism>
<dbReference type="EMBL" id="CADCVM010000028">
    <property type="protein sequence ID" value="CAA9467350.1"/>
    <property type="molecule type" value="Genomic_DNA"/>
</dbReference>
<dbReference type="InterPro" id="IPR022791">
    <property type="entry name" value="L-PG_synthase/AglD"/>
</dbReference>
<evidence type="ECO:0000256" key="2">
    <source>
        <dbReference type="ARBA" id="ARBA00022475"/>
    </source>
</evidence>
<name>A0A6J4RH55_9ACTN</name>
<keyword evidence="4 6" id="KW-1133">Transmembrane helix</keyword>
<feature type="transmembrane region" description="Helical" evidence="6">
    <location>
        <begin position="266"/>
        <end position="290"/>
    </location>
</feature>
<dbReference type="AlphaFoldDB" id="A0A6J4RH55"/>
<evidence type="ECO:0000256" key="1">
    <source>
        <dbReference type="ARBA" id="ARBA00004651"/>
    </source>
</evidence>
<accession>A0A6J4RH55</accession>
<evidence type="ECO:0000256" key="4">
    <source>
        <dbReference type="ARBA" id="ARBA00022989"/>
    </source>
</evidence>
<reference evidence="7" key="1">
    <citation type="submission" date="2020-02" db="EMBL/GenBank/DDBJ databases">
        <authorList>
            <person name="Meier V. D."/>
        </authorList>
    </citation>
    <scope>NUCLEOTIDE SEQUENCE</scope>
    <source>
        <strain evidence="7">AVDCRST_MAG05</strain>
    </source>
</reference>
<keyword evidence="2" id="KW-1003">Cell membrane</keyword>
<feature type="transmembrane region" description="Helical" evidence="6">
    <location>
        <begin position="92"/>
        <end position="118"/>
    </location>
</feature>
<sequence length="299" mass="31755">MRQVDYSQSLRALGTVRPGWLLAATLVYLSSFPVRALRWRLVLRVQKALRVKELMAAVFVGYMANNVLPARAGEVYRAHYLGRRAGISRSGVAASIVVERALDGLMLVGAILFVSLAFPREDYLGGAALAAGLIFVSLAAGIFFYGLGPDRVHRTIGRGLERLPRAIQERLAGRLNSFLQGIRGISTAGEFAEAGAYTVLVWALDACAVALVVVSFGVTLPPVGYVLVFALVALSTTLPSGPGFVGPFQYAFVLSLGTFAVSRETALAVSVVAQLSLLGPVTLIGLALLWGGQLRAPGR</sequence>
<protein>
    <recommendedName>
        <fullName evidence="8">Flippase-like domain-containing protein</fullName>
    </recommendedName>
</protein>
<gene>
    <name evidence="7" type="ORF">AVDCRST_MAG05-187</name>
</gene>
<comment type="subcellular location">
    <subcellularLocation>
        <location evidence="1">Cell membrane</location>
        <topology evidence="1">Multi-pass membrane protein</topology>
    </subcellularLocation>
</comment>
<evidence type="ECO:0000256" key="3">
    <source>
        <dbReference type="ARBA" id="ARBA00022692"/>
    </source>
</evidence>
<dbReference type="PANTHER" id="PTHR39087">
    <property type="entry name" value="UPF0104 MEMBRANE PROTEIN MJ1595"/>
    <property type="match status" value="1"/>
</dbReference>
<dbReference type="PANTHER" id="PTHR39087:SF2">
    <property type="entry name" value="UPF0104 MEMBRANE PROTEIN MJ1595"/>
    <property type="match status" value="1"/>
</dbReference>